<dbReference type="Pfam" id="PF00370">
    <property type="entry name" value="FGGY_N"/>
    <property type="match status" value="1"/>
</dbReference>
<sequence>MTLVLNFDLGTGGVRAGVYDVERRTMLSLSEASYATTYPRAGWAEQQAEEWWSAVLTAGRDAVSRCGSSEIAAVCVATTASSVVICDKDSKPLYPAILWMDCRAADEARATESIDHPVMDYSGGGDAAEWLVPKAMWLAANEPRIYTAADIICEALDFINFRLCGVWAGSRMNAACKWNYDSKNASFVPEIYAALGIPELQHKLPQRIVPVGDAVGNLQPEIAKALGISTQAIVAQGGIDAHIGVLGAGTVAAGGMLIIGGTSVVYLTHLKQQGDVNGFWGPYPNALVDGLWLVEAGQVSAGSILNWFSQKLFGLDEQGHADLIKQASSASARNSGLLTLDYWMGNRTPYRDADLRGAVLGLSLGHDRADVYASAVDSIALGSANVVAVLEERGVMVDRIVVAGGICKNSLWLQATVDALQRPVHVAHGDNLSLIGTAVCSAHALGLFPDLITASEACAAPTKEMQPDAERAKRYRDTMELYRNATESLTPVLHQLSARQRAGAER</sequence>
<dbReference type="PANTHER" id="PTHR43435">
    <property type="entry name" value="RIBULOKINASE"/>
    <property type="match status" value="1"/>
</dbReference>
<feature type="domain" description="Carbohydrate kinase FGGY N-terminal" evidence="7">
    <location>
        <begin position="4"/>
        <end position="247"/>
    </location>
</feature>
<keyword evidence="10" id="KW-1185">Reference proteome</keyword>
<dbReference type="GO" id="GO:0019569">
    <property type="term" value="P:L-arabinose catabolic process to D-xylulose 5-phosphate"/>
    <property type="evidence" value="ECO:0007669"/>
    <property type="project" value="InterPro"/>
</dbReference>
<protein>
    <submittedName>
        <fullName evidence="9">Sugar kinase</fullName>
    </submittedName>
</protein>
<keyword evidence="3 9" id="KW-0418">Kinase</keyword>
<dbReference type="GO" id="GO:0019150">
    <property type="term" value="F:D-ribulokinase activity"/>
    <property type="evidence" value="ECO:0007669"/>
    <property type="project" value="TreeGrafter"/>
</dbReference>
<keyword evidence="4" id="KW-0067">ATP-binding</keyword>
<evidence type="ECO:0000256" key="5">
    <source>
        <dbReference type="ARBA" id="ARBA00022935"/>
    </source>
</evidence>
<reference evidence="9 10" key="1">
    <citation type="submission" date="2018-02" db="EMBL/GenBank/DDBJ databases">
        <title>The draft genome of Phyllobacterium sp. 1N-3.</title>
        <authorList>
            <person name="Liu L."/>
            <person name="Li L."/>
            <person name="Zhang X."/>
            <person name="Wang T."/>
            <person name="Liang L."/>
        </authorList>
    </citation>
    <scope>NUCLEOTIDE SEQUENCE [LARGE SCALE GENOMIC DNA]</scope>
    <source>
        <strain evidence="9 10">1N-3</strain>
    </source>
</reference>
<keyword evidence="1" id="KW-0808">Transferase</keyword>
<evidence type="ECO:0000259" key="8">
    <source>
        <dbReference type="Pfam" id="PF02782"/>
    </source>
</evidence>
<keyword evidence="2" id="KW-0547">Nucleotide-binding</keyword>
<dbReference type="GO" id="GO:0005737">
    <property type="term" value="C:cytoplasm"/>
    <property type="evidence" value="ECO:0007669"/>
    <property type="project" value="TreeGrafter"/>
</dbReference>
<keyword evidence="5" id="KW-0054">Arabinose catabolism</keyword>
<evidence type="ECO:0000256" key="1">
    <source>
        <dbReference type="ARBA" id="ARBA00022679"/>
    </source>
</evidence>
<accession>A0A2S9IJL6</accession>
<keyword evidence="6" id="KW-0119">Carbohydrate metabolism</keyword>
<dbReference type="PANTHER" id="PTHR43435:SF4">
    <property type="entry name" value="FGGY CARBOHYDRATE KINASE DOMAIN-CONTAINING PROTEIN"/>
    <property type="match status" value="1"/>
</dbReference>
<dbReference type="InterPro" id="IPR043129">
    <property type="entry name" value="ATPase_NBD"/>
</dbReference>
<dbReference type="RefSeq" id="WP_105745566.1">
    <property type="nucleotide sequence ID" value="NZ_PVBR01000033.1"/>
</dbReference>
<evidence type="ECO:0000256" key="2">
    <source>
        <dbReference type="ARBA" id="ARBA00022741"/>
    </source>
</evidence>
<evidence type="ECO:0000256" key="3">
    <source>
        <dbReference type="ARBA" id="ARBA00022777"/>
    </source>
</evidence>
<organism evidence="9 10">
    <name type="scientific">Phyllobacterium phragmitis</name>
    <dbReference type="NCBI Taxonomy" id="2670329"/>
    <lineage>
        <taxon>Bacteria</taxon>
        <taxon>Pseudomonadati</taxon>
        <taxon>Pseudomonadota</taxon>
        <taxon>Alphaproteobacteria</taxon>
        <taxon>Hyphomicrobiales</taxon>
        <taxon>Phyllobacteriaceae</taxon>
        <taxon>Phyllobacterium</taxon>
    </lineage>
</organism>
<dbReference type="Proteomes" id="UP000239434">
    <property type="component" value="Unassembled WGS sequence"/>
</dbReference>
<dbReference type="InterPro" id="IPR000577">
    <property type="entry name" value="Carb_kinase_FGGY"/>
</dbReference>
<dbReference type="GO" id="GO:0008741">
    <property type="term" value="F:ribulokinase activity"/>
    <property type="evidence" value="ECO:0007669"/>
    <property type="project" value="InterPro"/>
</dbReference>
<evidence type="ECO:0000313" key="9">
    <source>
        <dbReference type="EMBL" id="PRD40705.1"/>
    </source>
</evidence>
<evidence type="ECO:0000256" key="6">
    <source>
        <dbReference type="ARBA" id="ARBA00023277"/>
    </source>
</evidence>
<dbReference type="InterPro" id="IPR005929">
    <property type="entry name" value="Ribulokinase"/>
</dbReference>
<feature type="domain" description="Carbohydrate kinase FGGY C-terminal" evidence="8">
    <location>
        <begin position="257"/>
        <end position="444"/>
    </location>
</feature>
<dbReference type="EMBL" id="PVBR01000033">
    <property type="protein sequence ID" value="PRD40705.1"/>
    <property type="molecule type" value="Genomic_DNA"/>
</dbReference>
<dbReference type="SUPFAM" id="SSF53067">
    <property type="entry name" value="Actin-like ATPase domain"/>
    <property type="match status" value="2"/>
</dbReference>
<comment type="caution">
    <text evidence="9">The sequence shown here is derived from an EMBL/GenBank/DDBJ whole genome shotgun (WGS) entry which is preliminary data.</text>
</comment>
<gene>
    <name evidence="9" type="ORF">C5748_25390</name>
</gene>
<dbReference type="InterPro" id="IPR018485">
    <property type="entry name" value="FGGY_C"/>
</dbReference>
<dbReference type="InterPro" id="IPR018484">
    <property type="entry name" value="FGGY_N"/>
</dbReference>
<proteinExistence type="predicted"/>
<evidence type="ECO:0000256" key="4">
    <source>
        <dbReference type="ARBA" id="ARBA00022840"/>
    </source>
</evidence>
<evidence type="ECO:0000313" key="10">
    <source>
        <dbReference type="Proteomes" id="UP000239434"/>
    </source>
</evidence>
<dbReference type="PIRSF" id="PIRSF000538">
    <property type="entry name" value="GlpK"/>
    <property type="match status" value="1"/>
</dbReference>
<dbReference type="Gene3D" id="3.30.420.40">
    <property type="match status" value="2"/>
</dbReference>
<dbReference type="Pfam" id="PF02782">
    <property type="entry name" value="FGGY_C"/>
    <property type="match status" value="1"/>
</dbReference>
<dbReference type="GO" id="GO:0005524">
    <property type="term" value="F:ATP binding"/>
    <property type="evidence" value="ECO:0007669"/>
    <property type="project" value="UniProtKB-KW"/>
</dbReference>
<name>A0A2S9IJL6_9HYPH</name>
<dbReference type="CDD" id="cd07781">
    <property type="entry name" value="ASKHA_NBD_FGGY_L-RBK"/>
    <property type="match status" value="1"/>
</dbReference>
<evidence type="ECO:0000259" key="7">
    <source>
        <dbReference type="Pfam" id="PF00370"/>
    </source>
</evidence>
<dbReference type="AlphaFoldDB" id="A0A2S9IJL6"/>